<keyword evidence="3" id="KW-0677">Repeat</keyword>
<evidence type="ECO:0000256" key="2">
    <source>
        <dbReference type="ARBA" id="ARBA00022490"/>
    </source>
</evidence>
<dbReference type="HAMAP" id="MF_01008">
    <property type="entry name" value="MraZ"/>
    <property type="match status" value="1"/>
</dbReference>
<dbReference type="InterPro" id="IPR035642">
    <property type="entry name" value="MraZ_N"/>
</dbReference>
<evidence type="ECO:0000256" key="3">
    <source>
        <dbReference type="ARBA" id="ARBA00022737"/>
    </source>
</evidence>
<dbReference type="PROSITE" id="PS51740">
    <property type="entry name" value="SPOVT_ABRB"/>
    <property type="match status" value="2"/>
</dbReference>
<evidence type="ECO:0000313" key="9">
    <source>
        <dbReference type="EMBL" id="GFE81381.1"/>
    </source>
</evidence>
<evidence type="ECO:0000256" key="1">
    <source>
        <dbReference type="ARBA" id="ARBA00013860"/>
    </source>
</evidence>
<name>A0A829YF09_9GAMM</name>
<dbReference type="InterPro" id="IPR003444">
    <property type="entry name" value="MraZ"/>
</dbReference>
<keyword evidence="2 7" id="KW-0963">Cytoplasm</keyword>
<keyword evidence="4 7" id="KW-0805">Transcription regulation</keyword>
<dbReference type="GO" id="GO:0009295">
    <property type="term" value="C:nucleoid"/>
    <property type="evidence" value="ECO:0007669"/>
    <property type="project" value="UniProtKB-SubCell"/>
</dbReference>
<dbReference type="GO" id="GO:0005737">
    <property type="term" value="C:cytoplasm"/>
    <property type="evidence" value="ECO:0007669"/>
    <property type="project" value="UniProtKB-UniRule"/>
</dbReference>
<dbReference type="InterPro" id="IPR038619">
    <property type="entry name" value="MraZ_sf"/>
</dbReference>
<comment type="caution">
    <text evidence="9">The sequence shown here is derived from an EMBL/GenBank/DDBJ whole genome shotgun (WGS) entry which is preliminary data.</text>
</comment>
<comment type="subcellular location">
    <subcellularLocation>
        <location evidence="7">Cytoplasm</location>
        <location evidence="7">Nucleoid</location>
    </subcellularLocation>
</comment>
<evidence type="ECO:0000313" key="10">
    <source>
        <dbReference type="Proteomes" id="UP000445000"/>
    </source>
</evidence>
<dbReference type="Gene3D" id="3.40.1550.20">
    <property type="entry name" value="Transcriptional regulator MraZ domain"/>
    <property type="match status" value="1"/>
</dbReference>
<dbReference type="SUPFAM" id="SSF89447">
    <property type="entry name" value="AbrB/MazE/MraZ-like"/>
    <property type="match status" value="1"/>
</dbReference>
<evidence type="ECO:0000256" key="5">
    <source>
        <dbReference type="ARBA" id="ARBA00023125"/>
    </source>
</evidence>
<organism evidence="9 10">
    <name type="scientific">Steroidobacter agaridevorans</name>
    <dbReference type="NCBI Taxonomy" id="2695856"/>
    <lineage>
        <taxon>Bacteria</taxon>
        <taxon>Pseudomonadati</taxon>
        <taxon>Pseudomonadota</taxon>
        <taxon>Gammaproteobacteria</taxon>
        <taxon>Steroidobacterales</taxon>
        <taxon>Steroidobacteraceae</taxon>
        <taxon>Steroidobacter</taxon>
    </lineage>
</organism>
<keyword evidence="5 7" id="KW-0238">DNA-binding</keyword>
<feature type="domain" description="SpoVT-AbrB" evidence="8">
    <location>
        <begin position="81"/>
        <end position="124"/>
    </location>
</feature>
<dbReference type="CDD" id="cd16321">
    <property type="entry name" value="MraZ_C"/>
    <property type="match status" value="1"/>
</dbReference>
<dbReference type="InterPro" id="IPR007159">
    <property type="entry name" value="SpoVT-AbrB_dom"/>
</dbReference>
<dbReference type="InterPro" id="IPR037914">
    <property type="entry name" value="SpoVT-AbrB_sf"/>
</dbReference>
<dbReference type="InterPro" id="IPR020603">
    <property type="entry name" value="MraZ_dom"/>
</dbReference>
<dbReference type="AlphaFoldDB" id="A0A829YF09"/>
<keyword evidence="10" id="KW-1185">Reference proteome</keyword>
<sequence>MFRGANKVTLDSKGRLAMPTRYRERIVERSNGRLIATVDRADRCLLIYPLPEWEEIELKLRRLPTLNPVARRLQRLMIGHATDLELDTSGRILIPPSLREYATLSRTAMLIGQGNRFELWDEALWNDSREQWLKVDETAEELPPELESLSL</sequence>
<evidence type="ECO:0000259" key="8">
    <source>
        <dbReference type="PROSITE" id="PS51740"/>
    </source>
</evidence>
<evidence type="ECO:0000256" key="7">
    <source>
        <dbReference type="HAMAP-Rule" id="MF_01008"/>
    </source>
</evidence>
<protein>
    <recommendedName>
        <fullName evidence="1 7">Transcriptional regulator MraZ</fullName>
    </recommendedName>
</protein>
<evidence type="ECO:0000256" key="6">
    <source>
        <dbReference type="ARBA" id="ARBA00023163"/>
    </source>
</evidence>
<dbReference type="InterPro" id="IPR035644">
    <property type="entry name" value="MraZ_C"/>
</dbReference>
<gene>
    <name evidence="7 9" type="primary">mraZ</name>
    <name evidence="9" type="ORF">GCM10011487_33810</name>
</gene>
<proteinExistence type="inferred from homology"/>
<comment type="subunit">
    <text evidence="7">Forms oligomers.</text>
</comment>
<dbReference type="CDD" id="cd16320">
    <property type="entry name" value="MraZ_N"/>
    <property type="match status" value="1"/>
</dbReference>
<dbReference type="PANTHER" id="PTHR34701">
    <property type="entry name" value="TRANSCRIPTIONAL REGULATOR MRAZ"/>
    <property type="match status" value="1"/>
</dbReference>
<evidence type="ECO:0000256" key="4">
    <source>
        <dbReference type="ARBA" id="ARBA00023015"/>
    </source>
</evidence>
<dbReference type="GO" id="GO:0000976">
    <property type="term" value="F:transcription cis-regulatory region binding"/>
    <property type="evidence" value="ECO:0007669"/>
    <property type="project" value="TreeGrafter"/>
</dbReference>
<dbReference type="Proteomes" id="UP000445000">
    <property type="component" value="Unassembled WGS sequence"/>
</dbReference>
<dbReference type="GO" id="GO:2000143">
    <property type="term" value="P:negative regulation of DNA-templated transcription initiation"/>
    <property type="evidence" value="ECO:0007669"/>
    <property type="project" value="TreeGrafter"/>
</dbReference>
<dbReference type="EMBL" id="BLJN01000003">
    <property type="protein sequence ID" value="GFE81381.1"/>
    <property type="molecule type" value="Genomic_DNA"/>
</dbReference>
<dbReference type="GO" id="GO:0003700">
    <property type="term" value="F:DNA-binding transcription factor activity"/>
    <property type="evidence" value="ECO:0007669"/>
    <property type="project" value="UniProtKB-UniRule"/>
</dbReference>
<dbReference type="PANTHER" id="PTHR34701:SF1">
    <property type="entry name" value="TRANSCRIPTIONAL REGULATOR MRAZ"/>
    <property type="match status" value="1"/>
</dbReference>
<accession>A0A829YF09</accession>
<comment type="similarity">
    <text evidence="7">Belongs to the MraZ family.</text>
</comment>
<feature type="domain" description="SpoVT-AbrB" evidence="8">
    <location>
        <begin position="5"/>
        <end position="52"/>
    </location>
</feature>
<keyword evidence="6 7" id="KW-0804">Transcription</keyword>
<dbReference type="RefSeq" id="WP_129642247.1">
    <property type="nucleotide sequence ID" value="NZ_BLJN01000003.1"/>
</dbReference>
<reference evidence="10" key="1">
    <citation type="submission" date="2020-01" db="EMBL/GenBank/DDBJ databases">
        <title>'Steroidobacter agaridevorans' sp. nov., agar-degrading bacteria isolated from rhizosphere soils.</title>
        <authorList>
            <person name="Ikenaga M."/>
            <person name="Kataoka M."/>
            <person name="Murouchi A."/>
            <person name="Katsuragi S."/>
            <person name="Sakai M."/>
        </authorList>
    </citation>
    <scope>NUCLEOTIDE SEQUENCE [LARGE SCALE GENOMIC DNA]</scope>
    <source>
        <strain evidence="10">YU21-B</strain>
    </source>
</reference>
<dbReference type="NCBIfam" id="TIGR00242">
    <property type="entry name" value="division/cell wall cluster transcriptional repressor MraZ"/>
    <property type="match status" value="1"/>
</dbReference>
<dbReference type="Pfam" id="PF02381">
    <property type="entry name" value="MraZ"/>
    <property type="match status" value="2"/>
</dbReference>